<accession>A0AAV3QS78</accession>
<feature type="domain" description="Prolamin-like" evidence="3">
    <location>
        <begin position="71"/>
        <end position="130"/>
    </location>
</feature>
<organism evidence="4 5">
    <name type="scientific">Lithospermum erythrorhizon</name>
    <name type="common">Purple gromwell</name>
    <name type="synonym">Lithospermum officinale var. erythrorhizon</name>
    <dbReference type="NCBI Taxonomy" id="34254"/>
    <lineage>
        <taxon>Eukaryota</taxon>
        <taxon>Viridiplantae</taxon>
        <taxon>Streptophyta</taxon>
        <taxon>Embryophyta</taxon>
        <taxon>Tracheophyta</taxon>
        <taxon>Spermatophyta</taxon>
        <taxon>Magnoliopsida</taxon>
        <taxon>eudicotyledons</taxon>
        <taxon>Gunneridae</taxon>
        <taxon>Pentapetalae</taxon>
        <taxon>asterids</taxon>
        <taxon>lamiids</taxon>
        <taxon>Boraginales</taxon>
        <taxon>Boraginaceae</taxon>
        <taxon>Boraginoideae</taxon>
        <taxon>Lithospermeae</taxon>
        <taxon>Lithospermum</taxon>
    </lineage>
</organism>
<sequence>MASKTTSSFIISLLLTLVVSMLIHSPPCLGGYLPDPSTQLSSSGEVESKSLDQNLIDNPQFFGGFSPFQPCLAAVANTGGCVAEIYKFRTGQATKFRDVCCKSMLGINDSCWATVLPYQPFFPAMMKSYCTGLVGAVLPTPP</sequence>
<dbReference type="Proteomes" id="UP001454036">
    <property type="component" value="Unassembled WGS sequence"/>
</dbReference>
<feature type="signal peptide" evidence="2">
    <location>
        <begin position="1"/>
        <end position="30"/>
    </location>
</feature>
<evidence type="ECO:0000313" key="5">
    <source>
        <dbReference type="Proteomes" id="UP001454036"/>
    </source>
</evidence>
<dbReference type="GO" id="GO:0009567">
    <property type="term" value="P:double fertilization forming a zygote and endosperm"/>
    <property type="evidence" value="ECO:0007669"/>
    <property type="project" value="TreeGrafter"/>
</dbReference>
<reference evidence="4 5" key="1">
    <citation type="submission" date="2024-01" db="EMBL/GenBank/DDBJ databases">
        <title>The complete chloroplast genome sequence of Lithospermum erythrorhizon: insights into the phylogenetic relationship among Boraginaceae species and the maternal lineages of purple gromwells.</title>
        <authorList>
            <person name="Okada T."/>
            <person name="Watanabe K."/>
        </authorList>
    </citation>
    <scope>NUCLEOTIDE SEQUENCE [LARGE SCALE GENOMIC DNA]</scope>
</reference>
<name>A0AAV3QS78_LITER</name>
<evidence type="ECO:0000256" key="1">
    <source>
        <dbReference type="ARBA" id="ARBA00022729"/>
    </source>
</evidence>
<evidence type="ECO:0000313" key="4">
    <source>
        <dbReference type="EMBL" id="GAA0166066.1"/>
    </source>
</evidence>
<feature type="chain" id="PRO_5043651935" description="Prolamin-like domain-containing protein" evidence="2">
    <location>
        <begin position="31"/>
        <end position="142"/>
    </location>
</feature>
<dbReference type="EMBL" id="BAABME010005593">
    <property type="protein sequence ID" value="GAA0166066.1"/>
    <property type="molecule type" value="Genomic_DNA"/>
</dbReference>
<dbReference type="InterPro" id="IPR008502">
    <property type="entry name" value="Prolamin-like"/>
</dbReference>
<dbReference type="Pfam" id="PF05617">
    <property type="entry name" value="Prolamin_like"/>
    <property type="match status" value="1"/>
</dbReference>
<keyword evidence="5" id="KW-1185">Reference proteome</keyword>
<gene>
    <name evidence="4" type="ORF">LIER_21313</name>
</gene>
<protein>
    <recommendedName>
        <fullName evidence="3">Prolamin-like domain-containing protein</fullName>
    </recommendedName>
</protein>
<dbReference type="PANTHER" id="PTHR31181:SF67">
    <property type="entry name" value="PROLAMIN-LIKE PROTEIN (DUF1278)"/>
    <property type="match status" value="1"/>
</dbReference>
<proteinExistence type="predicted"/>
<dbReference type="AlphaFoldDB" id="A0AAV3QS78"/>
<dbReference type="GO" id="GO:2000008">
    <property type="term" value="P:regulation of protein localization to cell surface"/>
    <property type="evidence" value="ECO:0007669"/>
    <property type="project" value="TreeGrafter"/>
</dbReference>
<dbReference type="PANTHER" id="PTHR31181">
    <property type="entry name" value="EGG CELL-SECRETED PROTEIN 1.4"/>
    <property type="match status" value="1"/>
</dbReference>
<keyword evidence="1 2" id="KW-0732">Signal</keyword>
<evidence type="ECO:0000256" key="2">
    <source>
        <dbReference type="SAM" id="SignalP"/>
    </source>
</evidence>
<dbReference type="GO" id="GO:0031982">
    <property type="term" value="C:vesicle"/>
    <property type="evidence" value="ECO:0007669"/>
    <property type="project" value="TreeGrafter"/>
</dbReference>
<dbReference type="GO" id="GO:0005576">
    <property type="term" value="C:extracellular region"/>
    <property type="evidence" value="ECO:0007669"/>
    <property type="project" value="TreeGrafter"/>
</dbReference>
<dbReference type="GO" id="GO:0080155">
    <property type="term" value="P:regulation of double fertilization forming a zygote and endosperm"/>
    <property type="evidence" value="ECO:0007669"/>
    <property type="project" value="TreeGrafter"/>
</dbReference>
<comment type="caution">
    <text evidence="4">The sequence shown here is derived from an EMBL/GenBank/DDBJ whole genome shotgun (WGS) entry which is preliminary data.</text>
</comment>
<evidence type="ECO:0000259" key="3">
    <source>
        <dbReference type="Pfam" id="PF05617"/>
    </source>
</evidence>